<feature type="domain" description="SusD-like N-terminal" evidence="7">
    <location>
        <begin position="106"/>
        <end position="239"/>
    </location>
</feature>
<feature type="domain" description="RagB/SusD" evidence="6">
    <location>
        <begin position="354"/>
        <end position="536"/>
    </location>
</feature>
<gene>
    <name evidence="8" type="ORF">A8C56_01570</name>
</gene>
<dbReference type="Proteomes" id="UP000077667">
    <property type="component" value="Chromosome"/>
</dbReference>
<organism evidence="8 9">
    <name type="scientific">Niabella ginsenosidivorans</name>
    <dbReference type="NCBI Taxonomy" id="1176587"/>
    <lineage>
        <taxon>Bacteria</taxon>
        <taxon>Pseudomonadati</taxon>
        <taxon>Bacteroidota</taxon>
        <taxon>Chitinophagia</taxon>
        <taxon>Chitinophagales</taxon>
        <taxon>Chitinophagaceae</taxon>
        <taxon>Niabella</taxon>
    </lineage>
</organism>
<keyword evidence="3" id="KW-0732">Signal</keyword>
<dbReference type="Gene3D" id="1.25.40.390">
    <property type="match status" value="1"/>
</dbReference>
<dbReference type="STRING" id="1176587.A8C56_01570"/>
<evidence type="ECO:0000256" key="3">
    <source>
        <dbReference type="ARBA" id="ARBA00022729"/>
    </source>
</evidence>
<dbReference type="InterPro" id="IPR011990">
    <property type="entry name" value="TPR-like_helical_dom_sf"/>
</dbReference>
<reference evidence="8 9" key="1">
    <citation type="submission" date="2016-05" db="EMBL/GenBank/DDBJ databases">
        <title>Niabella ginsenosidivorans BS26 whole genome sequencing.</title>
        <authorList>
            <person name="Im W.T."/>
            <person name="Siddiqi M.Z."/>
        </authorList>
    </citation>
    <scope>NUCLEOTIDE SEQUENCE [LARGE SCALE GENOMIC DNA]</scope>
    <source>
        <strain evidence="8 9">BS26</strain>
    </source>
</reference>
<evidence type="ECO:0000256" key="5">
    <source>
        <dbReference type="ARBA" id="ARBA00023237"/>
    </source>
</evidence>
<dbReference type="RefSeq" id="WP_067751152.1">
    <property type="nucleotide sequence ID" value="NZ_CP015772.1"/>
</dbReference>
<dbReference type="KEGG" id="nia:A8C56_01570"/>
<evidence type="ECO:0000259" key="6">
    <source>
        <dbReference type="Pfam" id="PF07980"/>
    </source>
</evidence>
<dbReference type="EMBL" id="CP015772">
    <property type="protein sequence ID" value="ANH79836.1"/>
    <property type="molecule type" value="Genomic_DNA"/>
</dbReference>
<dbReference type="PROSITE" id="PS51257">
    <property type="entry name" value="PROKAR_LIPOPROTEIN"/>
    <property type="match status" value="1"/>
</dbReference>
<evidence type="ECO:0000256" key="1">
    <source>
        <dbReference type="ARBA" id="ARBA00004442"/>
    </source>
</evidence>
<comment type="similarity">
    <text evidence="2">Belongs to the SusD family.</text>
</comment>
<evidence type="ECO:0000313" key="8">
    <source>
        <dbReference type="EMBL" id="ANH79836.1"/>
    </source>
</evidence>
<protein>
    <submittedName>
        <fullName evidence="8">Starch-binding protein</fullName>
    </submittedName>
</protein>
<dbReference type="Pfam" id="PF07980">
    <property type="entry name" value="SusD_RagB"/>
    <property type="match status" value="1"/>
</dbReference>
<evidence type="ECO:0000256" key="2">
    <source>
        <dbReference type="ARBA" id="ARBA00006275"/>
    </source>
</evidence>
<comment type="subcellular location">
    <subcellularLocation>
        <location evidence="1">Cell outer membrane</location>
    </subcellularLocation>
</comment>
<name>A0A1A9HWS4_9BACT</name>
<evidence type="ECO:0000259" key="7">
    <source>
        <dbReference type="Pfam" id="PF14322"/>
    </source>
</evidence>
<dbReference type="SUPFAM" id="SSF48452">
    <property type="entry name" value="TPR-like"/>
    <property type="match status" value="1"/>
</dbReference>
<dbReference type="InterPro" id="IPR012944">
    <property type="entry name" value="SusD_RagB_dom"/>
</dbReference>
<accession>A0A1A9HWS4</accession>
<evidence type="ECO:0000256" key="4">
    <source>
        <dbReference type="ARBA" id="ARBA00023136"/>
    </source>
</evidence>
<proteinExistence type="inferred from homology"/>
<dbReference type="Pfam" id="PF14322">
    <property type="entry name" value="SusD-like_3"/>
    <property type="match status" value="1"/>
</dbReference>
<evidence type="ECO:0000313" key="9">
    <source>
        <dbReference type="Proteomes" id="UP000077667"/>
    </source>
</evidence>
<keyword evidence="9" id="KW-1185">Reference proteome</keyword>
<dbReference type="InterPro" id="IPR033985">
    <property type="entry name" value="SusD-like_N"/>
</dbReference>
<keyword evidence="5" id="KW-0998">Cell outer membrane</keyword>
<dbReference type="GO" id="GO:0009279">
    <property type="term" value="C:cell outer membrane"/>
    <property type="evidence" value="ECO:0007669"/>
    <property type="project" value="UniProtKB-SubCell"/>
</dbReference>
<keyword evidence="4" id="KW-0472">Membrane</keyword>
<dbReference type="OrthoDB" id="630434at2"/>
<sequence length="537" mass="60818">MNNGYRFLLIIALAGIVSGGCKKNFLETKSTEKVDEEVIFRDTKTALAAVNGLHKLMWTADLSTTAFYGGYDMLMIWYEVMGEDLVYTYSNAQFQTQAQWATHRKPTVGSVEHFYRLLQYFVTNANMIINRVDDLEGPQSEKDNIKGQALFYRAFGYFTMVQMYGERYRPGGNNTQLGIVLRNDNSTEPRARATVEEVYQQINNDLDAAIQALEATSVERPNKSHINVHVARGLKARVLLTQGKWLEAAQMAKLVVEQSGAQLQADTYTTVNNRFSDQANTEWLWGSKPLLAQGKQLTHFHGYMSNENVSYNQNTPRAIYNLLYNRISGTDVRKSIWFPMAVVPSVTPRPLVPPSTNSKYANYMANKFIVTDPQTIGERDIPFMRLPEMMLVEAEGYARAGGHDAEAADALYPLAHQRDPDYQRSVNSGENLIDEIMFQRRVELWGEGFRFLDLKRLNMPLDRGAAPRPGYNQGNWSNSMTSMPVNVDPLASNFNMYGNGTVIGEANRYRAADSNDWQWVLPESEIQLNPLCVQNPL</sequence>
<dbReference type="AlphaFoldDB" id="A0A1A9HWS4"/>